<protein>
    <submittedName>
        <fullName evidence="1">Uncharacterized protein</fullName>
    </submittedName>
</protein>
<evidence type="ECO:0000313" key="1">
    <source>
        <dbReference type="EMBL" id="JAD31888.1"/>
    </source>
</evidence>
<reference evidence="1" key="1">
    <citation type="submission" date="2014-09" db="EMBL/GenBank/DDBJ databases">
        <authorList>
            <person name="Magalhaes I.L.F."/>
            <person name="Oliveira U."/>
            <person name="Santos F.R."/>
            <person name="Vidigal T.H.D.A."/>
            <person name="Brescovit A.D."/>
            <person name="Santos A.J."/>
        </authorList>
    </citation>
    <scope>NUCLEOTIDE SEQUENCE</scope>
    <source>
        <tissue evidence="1">Shoot tissue taken approximately 20 cm above the soil surface</tissue>
    </source>
</reference>
<proteinExistence type="predicted"/>
<organism evidence="1">
    <name type="scientific">Arundo donax</name>
    <name type="common">Giant reed</name>
    <name type="synonym">Donax arundinaceus</name>
    <dbReference type="NCBI Taxonomy" id="35708"/>
    <lineage>
        <taxon>Eukaryota</taxon>
        <taxon>Viridiplantae</taxon>
        <taxon>Streptophyta</taxon>
        <taxon>Embryophyta</taxon>
        <taxon>Tracheophyta</taxon>
        <taxon>Spermatophyta</taxon>
        <taxon>Magnoliopsida</taxon>
        <taxon>Liliopsida</taxon>
        <taxon>Poales</taxon>
        <taxon>Poaceae</taxon>
        <taxon>PACMAD clade</taxon>
        <taxon>Arundinoideae</taxon>
        <taxon>Arundineae</taxon>
        <taxon>Arundo</taxon>
    </lineage>
</organism>
<reference evidence="1" key="2">
    <citation type="journal article" date="2015" name="Data Brief">
        <title>Shoot transcriptome of the giant reed, Arundo donax.</title>
        <authorList>
            <person name="Barrero R.A."/>
            <person name="Guerrero F.D."/>
            <person name="Moolhuijzen P."/>
            <person name="Goolsby J.A."/>
            <person name="Tidwell J."/>
            <person name="Bellgard S.E."/>
            <person name="Bellgard M.I."/>
        </authorList>
    </citation>
    <scope>NUCLEOTIDE SEQUENCE</scope>
    <source>
        <tissue evidence="1">Shoot tissue taken approximately 20 cm above the soil surface</tissue>
    </source>
</reference>
<accession>A0A0A8Z2G7</accession>
<name>A0A0A8Z2G7_ARUDO</name>
<sequence>MLISMKLSKAN</sequence>
<dbReference type="EMBL" id="GBRH01266007">
    <property type="protein sequence ID" value="JAD31888.1"/>
    <property type="molecule type" value="Transcribed_RNA"/>
</dbReference>